<organism evidence="1 2">
    <name type="scientific">Ancylostoma ceylanicum</name>
    <dbReference type="NCBI Taxonomy" id="53326"/>
    <lineage>
        <taxon>Eukaryota</taxon>
        <taxon>Metazoa</taxon>
        <taxon>Ecdysozoa</taxon>
        <taxon>Nematoda</taxon>
        <taxon>Chromadorea</taxon>
        <taxon>Rhabditida</taxon>
        <taxon>Rhabditina</taxon>
        <taxon>Rhabditomorpha</taxon>
        <taxon>Strongyloidea</taxon>
        <taxon>Ancylostomatidae</taxon>
        <taxon>Ancylostomatinae</taxon>
        <taxon>Ancylostoma</taxon>
    </lineage>
</organism>
<comment type="caution">
    <text evidence="1">The sequence shown here is derived from an EMBL/GenBank/DDBJ whole genome shotgun (WGS) entry which is preliminary data.</text>
</comment>
<accession>A0A016W1V9</accession>
<proteinExistence type="predicted"/>
<name>A0A016W1V9_9BILA</name>
<evidence type="ECO:0000313" key="2">
    <source>
        <dbReference type="Proteomes" id="UP000024635"/>
    </source>
</evidence>
<protein>
    <submittedName>
        <fullName evidence="1">Uncharacterized protein</fullName>
    </submittedName>
</protein>
<dbReference type="AlphaFoldDB" id="A0A016W1V9"/>
<evidence type="ECO:0000313" key="1">
    <source>
        <dbReference type="EMBL" id="EYC33854.1"/>
    </source>
</evidence>
<dbReference type="Proteomes" id="UP000024635">
    <property type="component" value="Unassembled WGS sequence"/>
</dbReference>
<gene>
    <name evidence="1" type="primary">Acey_s0001.g127</name>
    <name evidence="1" type="ORF">Y032_0001g127</name>
</gene>
<sequence length="83" mass="9219">MRNCGHKITTTAAAMQPLKEEEQAVECHKLSFSPMTLADVGRDRSDLVKVVCLADGETRSAHENPFHVSWLFVNSLSSLSIFE</sequence>
<reference evidence="2" key="1">
    <citation type="journal article" date="2015" name="Nat. Genet.">
        <title>The genome and transcriptome of the zoonotic hookworm Ancylostoma ceylanicum identify infection-specific gene families.</title>
        <authorList>
            <person name="Schwarz E.M."/>
            <person name="Hu Y."/>
            <person name="Antoshechkin I."/>
            <person name="Miller M.M."/>
            <person name="Sternberg P.W."/>
            <person name="Aroian R.V."/>
        </authorList>
    </citation>
    <scope>NUCLEOTIDE SEQUENCE</scope>
    <source>
        <strain evidence="2">HY135</strain>
    </source>
</reference>
<keyword evidence="2" id="KW-1185">Reference proteome</keyword>
<dbReference type="EMBL" id="JARK01001337">
    <property type="protein sequence ID" value="EYC33854.1"/>
    <property type="molecule type" value="Genomic_DNA"/>
</dbReference>